<name>A0A383VL50_TETOB</name>
<evidence type="ECO:0000256" key="1">
    <source>
        <dbReference type="SAM" id="MobiDB-lite"/>
    </source>
</evidence>
<evidence type="ECO:0000313" key="2">
    <source>
        <dbReference type="EMBL" id="SZX65549.1"/>
    </source>
</evidence>
<gene>
    <name evidence="2" type="ORF">BQ4739_LOCUS6029</name>
</gene>
<dbReference type="AlphaFoldDB" id="A0A383VL50"/>
<accession>A0A383VL50</accession>
<proteinExistence type="predicted"/>
<dbReference type="EMBL" id="FNXT01000650">
    <property type="protein sequence ID" value="SZX65549.1"/>
    <property type="molecule type" value="Genomic_DNA"/>
</dbReference>
<sequence>MIVVKTTEPSEPPTADASPDDYEIPRTGRDAPMSETKRAGTPEQSAAPEGDKAIIGQKTQLIEGTAKTPEERYGSAEAAEEAMEASKDRTRKSEEQTGDMDGDYARGSA</sequence>
<dbReference type="Proteomes" id="UP000256970">
    <property type="component" value="Unassembled WGS sequence"/>
</dbReference>
<keyword evidence="3" id="KW-1185">Reference proteome</keyword>
<protein>
    <submittedName>
        <fullName evidence="2">Uncharacterized protein</fullName>
    </submittedName>
</protein>
<feature type="region of interest" description="Disordered" evidence="1">
    <location>
        <begin position="1"/>
        <end position="109"/>
    </location>
</feature>
<feature type="compositionally biased region" description="Basic and acidic residues" evidence="1">
    <location>
        <begin position="84"/>
        <end position="95"/>
    </location>
</feature>
<organism evidence="2 3">
    <name type="scientific">Tetradesmus obliquus</name>
    <name type="common">Green alga</name>
    <name type="synonym">Acutodesmus obliquus</name>
    <dbReference type="NCBI Taxonomy" id="3088"/>
    <lineage>
        <taxon>Eukaryota</taxon>
        <taxon>Viridiplantae</taxon>
        <taxon>Chlorophyta</taxon>
        <taxon>core chlorophytes</taxon>
        <taxon>Chlorophyceae</taxon>
        <taxon>CS clade</taxon>
        <taxon>Sphaeropleales</taxon>
        <taxon>Scenedesmaceae</taxon>
        <taxon>Tetradesmus</taxon>
    </lineage>
</organism>
<reference evidence="2 3" key="1">
    <citation type="submission" date="2016-10" db="EMBL/GenBank/DDBJ databases">
        <authorList>
            <person name="Cai Z."/>
        </authorList>
    </citation>
    <scope>NUCLEOTIDE SEQUENCE [LARGE SCALE GENOMIC DNA]</scope>
</reference>
<evidence type="ECO:0000313" key="3">
    <source>
        <dbReference type="Proteomes" id="UP000256970"/>
    </source>
</evidence>